<proteinExistence type="predicted"/>
<dbReference type="AlphaFoldDB" id="A0AAV7K0H6"/>
<reference evidence="3 4" key="1">
    <citation type="journal article" date="2023" name="BMC Biol.">
        <title>The compact genome of the sponge Oopsacas minuta (Hexactinellida) is lacking key metazoan core genes.</title>
        <authorList>
            <person name="Santini S."/>
            <person name="Schenkelaars Q."/>
            <person name="Jourda C."/>
            <person name="Duchesne M."/>
            <person name="Belahbib H."/>
            <person name="Rocher C."/>
            <person name="Selva M."/>
            <person name="Riesgo A."/>
            <person name="Vervoort M."/>
            <person name="Leys S.P."/>
            <person name="Kodjabachian L."/>
            <person name="Le Bivic A."/>
            <person name="Borchiellini C."/>
            <person name="Claverie J.M."/>
            <person name="Renard E."/>
        </authorList>
    </citation>
    <scope>NUCLEOTIDE SEQUENCE [LARGE SCALE GENOMIC DNA]</scope>
    <source>
        <strain evidence="3">SPO-2</strain>
    </source>
</reference>
<protein>
    <submittedName>
        <fullName evidence="3">Nucleolar protein 8</fullName>
    </submittedName>
</protein>
<evidence type="ECO:0000313" key="3">
    <source>
        <dbReference type="EMBL" id="KAI6653771.1"/>
    </source>
</evidence>
<sequence length="360" mass="42470">MESSRKRKSNEARLQAMEDHVKRMERTNNIISESLKGRTIPESKHVTFDSDSDDNIDNKVNGNKHKDIFGEDDSESDTEYQLPDKPQFEGYSGAKLFKLQQQSRNDDRFQLDERFAEALSEKSETGEKLDTFVVEKQKNLQILGDILGKDIRAQKRSVRDIVDLIRFDPTLDCHKRYILQKEDRENTDVVDTSLRNTSEIIEIPEVSKQTYYKYENTKSIASLFGKTQSDDKIETGRFNFDIKESEQVKLSQTYSFERIQVSTVSQLIDTEYHFAKDSESELGNVESRNVVEETGTRNFFFFHTNNSKFRNRIDDIKFYRKQDIDTLNREWHEKAALLMRDCKRKHRDAIRWKRKIFPIK</sequence>
<comment type="caution">
    <text evidence="3">The sequence shown here is derived from an EMBL/GenBank/DDBJ whole genome shotgun (WGS) entry which is preliminary data.</text>
</comment>
<dbReference type="GO" id="GO:0003723">
    <property type="term" value="F:RNA binding"/>
    <property type="evidence" value="ECO:0007669"/>
    <property type="project" value="UniProtKB-KW"/>
</dbReference>
<dbReference type="PANTHER" id="PTHR48029">
    <property type="entry name" value="NUCLEOLAR PROTEIN 8"/>
    <property type="match status" value="1"/>
</dbReference>
<dbReference type="PANTHER" id="PTHR48029:SF1">
    <property type="entry name" value="NUCLEOLAR PROTEIN 8"/>
    <property type="match status" value="1"/>
</dbReference>
<evidence type="ECO:0000313" key="4">
    <source>
        <dbReference type="Proteomes" id="UP001165289"/>
    </source>
</evidence>
<feature type="compositionally biased region" description="Basic and acidic residues" evidence="2">
    <location>
        <begin position="16"/>
        <end position="26"/>
    </location>
</feature>
<keyword evidence="1" id="KW-0694">RNA-binding</keyword>
<gene>
    <name evidence="3" type="ORF">LOD99_3275</name>
</gene>
<keyword evidence="4" id="KW-1185">Reference proteome</keyword>
<evidence type="ECO:0000256" key="1">
    <source>
        <dbReference type="ARBA" id="ARBA00022884"/>
    </source>
</evidence>
<feature type="compositionally biased region" description="Basic and acidic residues" evidence="2">
    <location>
        <begin position="35"/>
        <end position="48"/>
    </location>
</feature>
<feature type="region of interest" description="Disordered" evidence="2">
    <location>
        <begin position="1"/>
        <end position="80"/>
    </location>
</feature>
<dbReference type="Proteomes" id="UP001165289">
    <property type="component" value="Unassembled WGS sequence"/>
</dbReference>
<name>A0AAV7K0H6_9METZ</name>
<dbReference type="EMBL" id="JAKMXF010000255">
    <property type="protein sequence ID" value="KAI6653771.1"/>
    <property type="molecule type" value="Genomic_DNA"/>
</dbReference>
<organism evidence="3 4">
    <name type="scientific">Oopsacas minuta</name>
    <dbReference type="NCBI Taxonomy" id="111878"/>
    <lineage>
        <taxon>Eukaryota</taxon>
        <taxon>Metazoa</taxon>
        <taxon>Porifera</taxon>
        <taxon>Hexactinellida</taxon>
        <taxon>Hexasterophora</taxon>
        <taxon>Lyssacinosida</taxon>
        <taxon>Leucopsacidae</taxon>
        <taxon>Oopsacas</taxon>
    </lineage>
</organism>
<accession>A0AAV7K0H6</accession>
<evidence type="ECO:0000256" key="2">
    <source>
        <dbReference type="SAM" id="MobiDB-lite"/>
    </source>
</evidence>